<accession>A0A2X3DEW7</accession>
<evidence type="ECO:0000313" key="3">
    <source>
        <dbReference type="Proteomes" id="UP000250166"/>
    </source>
</evidence>
<keyword evidence="2" id="KW-0808">Transferase</keyword>
<dbReference type="InterPro" id="IPR001763">
    <property type="entry name" value="Rhodanese-like_dom"/>
</dbReference>
<gene>
    <name evidence="2" type="ORF">NCTC13102_00479</name>
</gene>
<evidence type="ECO:0000313" key="2">
    <source>
        <dbReference type="EMBL" id="SQB98029.1"/>
    </source>
</evidence>
<feature type="domain" description="Rhodanese" evidence="1">
    <location>
        <begin position="21"/>
        <end position="105"/>
    </location>
</feature>
<dbReference type="Pfam" id="PF00581">
    <property type="entry name" value="Rhodanese"/>
    <property type="match status" value="1"/>
</dbReference>
<protein>
    <submittedName>
        <fullName evidence="2">Thiosulfate sulfurtransferase GlpE</fullName>
    </submittedName>
</protein>
<dbReference type="EMBL" id="UAWL01000006">
    <property type="protein sequence ID" value="SQB98029.1"/>
    <property type="molecule type" value="Genomic_DNA"/>
</dbReference>
<reference evidence="2 3" key="1">
    <citation type="submission" date="2018-06" db="EMBL/GenBank/DDBJ databases">
        <authorList>
            <consortium name="Pathogen Informatics"/>
            <person name="Doyle S."/>
        </authorList>
    </citation>
    <scope>NUCLEOTIDE SEQUENCE [LARGE SCALE GENOMIC DNA]</scope>
    <source>
        <strain evidence="2 3">NCTC13102</strain>
    </source>
</reference>
<dbReference type="SUPFAM" id="SSF52821">
    <property type="entry name" value="Rhodanese/Cell cycle control phosphatase"/>
    <property type="match status" value="1"/>
</dbReference>
<dbReference type="SMART" id="SM00450">
    <property type="entry name" value="RHOD"/>
    <property type="match status" value="1"/>
</dbReference>
<name>A0A2X3DEW7_9HELI</name>
<organism evidence="2 3">
    <name type="scientific">Helicobacter fennelliae</name>
    <dbReference type="NCBI Taxonomy" id="215"/>
    <lineage>
        <taxon>Bacteria</taxon>
        <taxon>Pseudomonadati</taxon>
        <taxon>Campylobacterota</taxon>
        <taxon>Epsilonproteobacteria</taxon>
        <taxon>Campylobacterales</taxon>
        <taxon>Helicobacteraceae</taxon>
        <taxon>Helicobacter</taxon>
    </lineage>
</organism>
<dbReference type="AlphaFoldDB" id="A0A2X3DEW7"/>
<dbReference type="Proteomes" id="UP000250166">
    <property type="component" value="Unassembled WGS sequence"/>
</dbReference>
<dbReference type="InterPro" id="IPR036873">
    <property type="entry name" value="Rhodanese-like_dom_sf"/>
</dbReference>
<evidence type="ECO:0000259" key="1">
    <source>
        <dbReference type="PROSITE" id="PS50206"/>
    </source>
</evidence>
<sequence>MKLQGKFNKSLANPVYADTITQREFCIIDTRMPEDYQQAHISEAENIFDFATLSQKILENPDVDFLIHCYSGHTVSVYGSHLVEMGAKNVFYFDGSFAEIYNAIQKIK</sequence>
<dbReference type="RefSeq" id="WP_023946555.1">
    <property type="nucleotide sequence ID" value="NZ_JAERIV010000022.1"/>
</dbReference>
<dbReference type="PROSITE" id="PS50206">
    <property type="entry name" value="RHODANESE_3"/>
    <property type="match status" value="1"/>
</dbReference>
<dbReference type="CDD" id="cd00158">
    <property type="entry name" value="RHOD"/>
    <property type="match status" value="1"/>
</dbReference>
<dbReference type="Gene3D" id="3.40.250.10">
    <property type="entry name" value="Rhodanese-like domain"/>
    <property type="match status" value="1"/>
</dbReference>
<proteinExistence type="predicted"/>
<dbReference type="GO" id="GO:0016740">
    <property type="term" value="F:transferase activity"/>
    <property type="evidence" value="ECO:0007669"/>
    <property type="project" value="UniProtKB-KW"/>
</dbReference>